<evidence type="ECO:0000313" key="1">
    <source>
        <dbReference type="EMBL" id="TGO59024.1"/>
    </source>
</evidence>
<comment type="caution">
    <text evidence="1">The sequence shown here is derived from an EMBL/GenBank/DDBJ whole genome shotgun (WGS) entry which is preliminary data.</text>
</comment>
<protein>
    <submittedName>
        <fullName evidence="1">Uncharacterized protein</fullName>
    </submittedName>
</protein>
<evidence type="ECO:0000313" key="2">
    <source>
        <dbReference type="Proteomes" id="UP000297229"/>
    </source>
</evidence>
<dbReference type="Proteomes" id="UP000297229">
    <property type="component" value="Unassembled WGS sequence"/>
</dbReference>
<sequence>MPTFDEACFEFPDKTPVAQMTIAQCNEEKIENTKQIARLTKYLTDQPPALNNVTDPNVLLKAKIAEREAREKELDKRIATANKWSDSVFGGNAGA</sequence>
<proteinExistence type="predicted"/>
<dbReference type="AlphaFoldDB" id="A0A4Z1IEK4"/>
<name>A0A4Z1IEK4_9HELO</name>
<keyword evidence="2" id="KW-1185">Reference proteome</keyword>
<organism evidence="1 2">
    <name type="scientific">Botrytis elliptica</name>
    <dbReference type="NCBI Taxonomy" id="278938"/>
    <lineage>
        <taxon>Eukaryota</taxon>
        <taxon>Fungi</taxon>
        <taxon>Dikarya</taxon>
        <taxon>Ascomycota</taxon>
        <taxon>Pezizomycotina</taxon>
        <taxon>Leotiomycetes</taxon>
        <taxon>Helotiales</taxon>
        <taxon>Sclerotiniaceae</taxon>
        <taxon>Botrytis</taxon>
    </lineage>
</organism>
<dbReference type="EMBL" id="PQXM01001263">
    <property type="protein sequence ID" value="TGO59024.1"/>
    <property type="molecule type" value="Genomic_DNA"/>
</dbReference>
<accession>A0A4Z1IEK4</accession>
<reference evidence="1 2" key="1">
    <citation type="submission" date="2017-12" db="EMBL/GenBank/DDBJ databases">
        <title>Comparative genomics of Botrytis spp.</title>
        <authorList>
            <person name="Valero-Jimenez C.A."/>
            <person name="Tapia P."/>
            <person name="Veloso J."/>
            <person name="Silva-Moreno E."/>
            <person name="Staats M."/>
            <person name="Valdes J.H."/>
            <person name="Van Kan J.A.L."/>
        </authorList>
    </citation>
    <scope>NUCLEOTIDE SEQUENCE [LARGE SCALE GENOMIC DNA]</scope>
    <source>
        <strain evidence="1 2">Be9601</strain>
    </source>
</reference>
<gene>
    <name evidence="1" type="ORF">BELL_1265g00020</name>
</gene>